<evidence type="ECO:0000259" key="14">
    <source>
        <dbReference type="Pfam" id="PF00306"/>
    </source>
</evidence>
<dbReference type="CDD" id="cd18113">
    <property type="entry name" value="ATP-synt_F1_alpha_C"/>
    <property type="match status" value="1"/>
</dbReference>
<evidence type="ECO:0000256" key="10">
    <source>
        <dbReference type="ARBA" id="ARBA00023310"/>
    </source>
</evidence>
<dbReference type="SUPFAM" id="SSF52540">
    <property type="entry name" value="P-loop containing nucleoside triphosphate hydrolases"/>
    <property type="match status" value="1"/>
</dbReference>
<evidence type="ECO:0000256" key="9">
    <source>
        <dbReference type="ARBA" id="ARBA00023196"/>
    </source>
</evidence>
<dbReference type="PROSITE" id="PS00152">
    <property type="entry name" value="ATPASE_ALPHA_BETA"/>
    <property type="match status" value="1"/>
</dbReference>
<dbReference type="Pfam" id="PF00006">
    <property type="entry name" value="ATP-synt_ab"/>
    <property type="match status" value="1"/>
</dbReference>
<proteinExistence type="inferred from homology"/>
<evidence type="ECO:0000256" key="5">
    <source>
        <dbReference type="ARBA" id="ARBA00022781"/>
    </source>
</evidence>
<reference evidence="16 17" key="1">
    <citation type="submission" date="2018-02" db="EMBL/GenBank/DDBJ databases">
        <title>The genomes of Aspergillus section Nigri reveals drivers in fungal speciation.</title>
        <authorList>
            <consortium name="DOE Joint Genome Institute"/>
            <person name="Vesth T.C."/>
            <person name="Nybo J."/>
            <person name="Theobald S."/>
            <person name="Brandl J."/>
            <person name="Frisvad J.C."/>
            <person name="Nielsen K.F."/>
            <person name="Lyhne E.K."/>
            <person name="Kogle M.E."/>
            <person name="Kuo A."/>
            <person name="Riley R."/>
            <person name="Clum A."/>
            <person name="Nolan M."/>
            <person name="Lipzen A."/>
            <person name="Salamov A."/>
            <person name="Henrissat B."/>
            <person name="Wiebenga A."/>
            <person name="De vries R.P."/>
            <person name="Grigoriev I.V."/>
            <person name="Mortensen U.H."/>
            <person name="Andersen M.R."/>
            <person name="Baker S.E."/>
        </authorList>
    </citation>
    <scope>NUCLEOTIDE SEQUENCE [LARGE SCALE GENOMIC DNA]</scope>
    <source>
        <strain evidence="16 17">CBS 101889</strain>
    </source>
</reference>
<dbReference type="Gene3D" id="3.40.50.300">
    <property type="entry name" value="P-loop containing nucleotide triphosphate hydrolases"/>
    <property type="match status" value="1"/>
</dbReference>
<keyword evidence="3 11" id="KW-0813">Transport</keyword>
<sequence>MFRNALRQSSRTVAAASATGRIASVRAAVPGPISGASKQIRSYAAEAKASPTEVSSILEQRIRGVQEEAGLAETGRVLSVGDGIARVHGMTNVQAEELVEFASGVKGMCMNLEAGQVGVVLFGSDRLVREGETVKRTGEIVDVPVGPEMLGRVVDALGNPIDGKGPINTKAKSRAQLKAPGILPRHSVNQPVQTGLKCVDSMVPIGRGQRELIIGDRQTGKTAVALDAILNQKRWNNTSSDESKKLYCIYVAVGQKRSTVAQLVKTLEENDSMKYSIIVAATASEAAPLQYLAPFTGCAMGEWFRDNGRHAVIIYDDLSKQAVAYRQMSLLLRRPPGREAYPGDVFYLHSRLLERAAKMNDKHGGGSLTALPVIETQGGDVSAYIPTNVISITDGQIFLEAELFYKGIRPAINVGLSVSRVGSAAQVKAMKQVAGSLKLFLAQYREVAAFAQFGSDLDASTKQTLNRGERLTELLKQKQYSPMSVPDMVPLIFAGVNGFLDSIPVAKILTWESDFLAHLKSNHPEIQETIDKEGQVSKDLEAQLKEVITNFNKSFNA</sequence>
<dbReference type="GO" id="GO:0043531">
    <property type="term" value="F:ADP binding"/>
    <property type="evidence" value="ECO:0007669"/>
    <property type="project" value="TreeGrafter"/>
</dbReference>
<dbReference type="InterPro" id="IPR000194">
    <property type="entry name" value="ATPase_F1/V1/A1_a/bsu_nucl-bd"/>
</dbReference>
<evidence type="ECO:0000259" key="15">
    <source>
        <dbReference type="Pfam" id="PF02874"/>
    </source>
</evidence>
<dbReference type="EMBL" id="KZ824300">
    <property type="protein sequence ID" value="RAL09802.1"/>
    <property type="molecule type" value="Genomic_DNA"/>
</dbReference>
<dbReference type="NCBIfam" id="TIGR00962">
    <property type="entry name" value="atpA"/>
    <property type="match status" value="1"/>
</dbReference>
<evidence type="ECO:0000256" key="7">
    <source>
        <dbReference type="ARBA" id="ARBA00023065"/>
    </source>
</evidence>
<name>A0A395HPB4_ASPHC</name>
<keyword evidence="5 11" id="KW-0375">Hydrogen ion transport</keyword>
<dbReference type="FunFam" id="1.20.150.20:FF:000001">
    <property type="entry name" value="ATP synthase subunit alpha"/>
    <property type="match status" value="1"/>
</dbReference>
<gene>
    <name evidence="16" type="ORF">BO97DRAFT_407343</name>
</gene>
<dbReference type="PANTHER" id="PTHR48082">
    <property type="entry name" value="ATP SYNTHASE SUBUNIT ALPHA, MITOCHONDRIAL"/>
    <property type="match status" value="1"/>
</dbReference>
<dbReference type="CDD" id="cd18116">
    <property type="entry name" value="ATP-synt_F1_alpha_N"/>
    <property type="match status" value="1"/>
</dbReference>
<dbReference type="STRING" id="1450537.A0A395HPB4"/>
<dbReference type="FunFam" id="2.40.30.20:FF:000001">
    <property type="entry name" value="ATP synthase subunit alpha"/>
    <property type="match status" value="1"/>
</dbReference>
<dbReference type="SUPFAM" id="SSF47917">
    <property type="entry name" value="C-terminal domain of alpha and beta subunits of F1 ATP synthase"/>
    <property type="match status" value="1"/>
</dbReference>
<evidence type="ECO:0000256" key="8">
    <source>
        <dbReference type="ARBA" id="ARBA00023136"/>
    </source>
</evidence>
<feature type="domain" description="ATPase F1/V1/A1 complex alpha/beta subunit N-terminal" evidence="15">
    <location>
        <begin position="72"/>
        <end position="138"/>
    </location>
</feature>
<evidence type="ECO:0000259" key="13">
    <source>
        <dbReference type="Pfam" id="PF00006"/>
    </source>
</evidence>
<evidence type="ECO:0000256" key="2">
    <source>
        <dbReference type="ARBA" id="ARBA00008936"/>
    </source>
</evidence>
<dbReference type="InterPro" id="IPR004100">
    <property type="entry name" value="ATPase_F1/V1/A1_a/bsu_N"/>
</dbReference>
<dbReference type="CDD" id="cd01132">
    <property type="entry name" value="F1-ATPase_alpha_CD"/>
    <property type="match status" value="1"/>
</dbReference>
<dbReference type="Pfam" id="PF00306">
    <property type="entry name" value="ATP-synt_ab_C"/>
    <property type="match status" value="1"/>
</dbReference>
<evidence type="ECO:0000313" key="17">
    <source>
        <dbReference type="Proteomes" id="UP000248961"/>
    </source>
</evidence>
<dbReference type="PIRSF" id="PIRSF039088">
    <property type="entry name" value="F_ATPase_subunit_alpha"/>
    <property type="match status" value="1"/>
</dbReference>
<evidence type="ECO:0000256" key="3">
    <source>
        <dbReference type="ARBA" id="ARBA00022448"/>
    </source>
</evidence>
<evidence type="ECO:0000313" key="16">
    <source>
        <dbReference type="EMBL" id="RAL09802.1"/>
    </source>
</evidence>
<dbReference type="NCBIfam" id="NF009884">
    <property type="entry name" value="PRK13343.1"/>
    <property type="match status" value="1"/>
</dbReference>
<feature type="domain" description="ATP synthase alpha subunit C-terminal" evidence="14">
    <location>
        <begin position="426"/>
        <end position="551"/>
    </location>
</feature>
<dbReference type="HAMAP" id="MF_01346">
    <property type="entry name" value="ATP_synth_alpha_bact"/>
    <property type="match status" value="1"/>
</dbReference>
<dbReference type="GO" id="GO:0046933">
    <property type="term" value="F:proton-transporting ATP synthase activity, rotational mechanism"/>
    <property type="evidence" value="ECO:0007669"/>
    <property type="project" value="InterPro"/>
</dbReference>
<dbReference type="OrthoDB" id="9805536at2759"/>
<dbReference type="GO" id="GO:0005743">
    <property type="term" value="C:mitochondrial inner membrane"/>
    <property type="evidence" value="ECO:0007669"/>
    <property type="project" value="UniProtKB-SubCell"/>
</dbReference>
<dbReference type="AlphaFoldDB" id="A0A395HPB4"/>
<dbReference type="SUPFAM" id="SSF50615">
    <property type="entry name" value="N-terminal domain of alpha and beta subunits of F1 ATP synthase"/>
    <property type="match status" value="1"/>
</dbReference>
<keyword evidence="4 12" id="KW-0547">Nucleotide-binding</keyword>
<dbReference type="PANTHER" id="PTHR48082:SF2">
    <property type="entry name" value="ATP SYNTHASE SUBUNIT ALPHA, MITOCHONDRIAL"/>
    <property type="match status" value="1"/>
</dbReference>
<keyword evidence="7 11" id="KW-0406">Ion transport</keyword>
<evidence type="ECO:0000256" key="6">
    <source>
        <dbReference type="ARBA" id="ARBA00022840"/>
    </source>
</evidence>
<comment type="subcellular location">
    <subcellularLocation>
        <location evidence="1">Mitochondrion inner membrane</location>
    </subcellularLocation>
</comment>
<organism evidence="16 17">
    <name type="scientific">Aspergillus homomorphus (strain CBS 101889)</name>
    <dbReference type="NCBI Taxonomy" id="1450537"/>
    <lineage>
        <taxon>Eukaryota</taxon>
        <taxon>Fungi</taxon>
        <taxon>Dikarya</taxon>
        <taxon>Ascomycota</taxon>
        <taxon>Pezizomycotina</taxon>
        <taxon>Eurotiomycetes</taxon>
        <taxon>Eurotiomycetidae</taxon>
        <taxon>Eurotiales</taxon>
        <taxon>Aspergillaceae</taxon>
        <taxon>Aspergillus</taxon>
        <taxon>Aspergillus subgen. Circumdati</taxon>
    </lineage>
</organism>
<dbReference type="Gene3D" id="2.40.30.20">
    <property type="match status" value="1"/>
</dbReference>
<dbReference type="Gene3D" id="1.20.150.20">
    <property type="entry name" value="ATP synthase alpha/beta chain, C-terminal domain"/>
    <property type="match status" value="1"/>
</dbReference>
<evidence type="ECO:0000256" key="4">
    <source>
        <dbReference type="ARBA" id="ARBA00022741"/>
    </source>
</evidence>
<dbReference type="Proteomes" id="UP000248961">
    <property type="component" value="Unassembled WGS sequence"/>
</dbReference>
<dbReference type="InterPro" id="IPR005294">
    <property type="entry name" value="ATP_synth_F1_asu"/>
</dbReference>
<dbReference type="InterPro" id="IPR023366">
    <property type="entry name" value="ATP_synth_asu-like_sf"/>
</dbReference>
<dbReference type="InterPro" id="IPR027417">
    <property type="entry name" value="P-loop_NTPase"/>
</dbReference>
<evidence type="ECO:0000256" key="11">
    <source>
        <dbReference type="RuleBase" id="RU000339"/>
    </source>
</evidence>
<comment type="function">
    <text evidence="12">Produces ATP from ADP in the presence of a proton gradient across the membrane.</text>
</comment>
<comment type="similarity">
    <text evidence="2 11">Belongs to the ATPase alpha/beta chains family.</text>
</comment>
<dbReference type="GeneID" id="37199908"/>
<protein>
    <recommendedName>
        <fullName evidence="12">ATP synthase subunit alpha</fullName>
    </recommendedName>
</protein>
<keyword evidence="8" id="KW-0472">Membrane</keyword>
<dbReference type="InterPro" id="IPR038376">
    <property type="entry name" value="ATP_synth_asu_C_sf"/>
</dbReference>
<keyword evidence="17" id="KW-1185">Reference proteome</keyword>
<dbReference type="Pfam" id="PF02874">
    <property type="entry name" value="ATP-synt_ab_N"/>
    <property type="match status" value="1"/>
</dbReference>
<dbReference type="GO" id="GO:0045259">
    <property type="term" value="C:proton-transporting ATP synthase complex"/>
    <property type="evidence" value="ECO:0007669"/>
    <property type="project" value="UniProtKB-KW"/>
</dbReference>
<accession>A0A395HPB4</accession>
<feature type="domain" description="ATPase F1/V1/A1 complex alpha/beta subunit nucleotide-binding" evidence="13">
    <location>
        <begin position="195"/>
        <end position="419"/>
    </location>
</feature>
<keyword evidence="9 12" id="KW-0139">CF(1)</keyword>
<evidence type="ECO:0000256" key="1">
    <source>
        <dbReference type="ARBA" id="ARBA00004273"/>
    </source>
</evidence>
<dbReference type="VEuPathDB" id="FungiDB:BO97DRAFT_407343"/>
<dbReference type="InterPro" id="IPR036121">
    <property type="entry name" value="ATPase_F1/V1/A1_a/bsu_N_sf"/>
</dbReference>
<evidence type="ECO:0000256" key="12">
    <source>
        <dbReference type="RuleBase" id="RU003551"/>
    </source>
</evidence>
<dbReference type="InterPro" id="IPR033732">
    <property type="entry name" value="ATP_synth_F1_a_nt-bd_dom"/>
</dbReference>
<dbReference type="InterPro" id="IPR000793">
    <property type="entry name" value="ATP_synth_asu_C"/>
</dbReference>
<dbReference type="RefSeq" id="XP_025548956.1">
    <property type="nucleotide sequence ID" value="XM_025695619.1"/>
</dbReference>
<keyword evidence="10 12" id="KW-0066">ATP synthesis</keyword>
<dbReference type="GO" id="GO:0005524">
    <property type="term" value="F:ATP binding"/>
    <property type="evidence" value="ECO:0007669"/>
    <property type="project" value="UniProtKB-KW"/>
</dbReference>
<keyword evidence="6 12" id="KW-0067">ATP-binding</keyword>
<dbReference type="InterPro" id="IPR020003">
    <property type="entry name" value="ATPase_a/bsu_AS"/>
</dbReference>
<dbReference type="FunFam" id="3.40.50.300:FF:004039">
    <property type="entry name" value="ATP synthase subunit alpha, mitochondrial"/>
    <property type="match status" value="1"/>
</dbReference>